<dbReference type="Gene3D" id="3.10.560.10">
    <property type="entry name" value="Outer membrane lipoprotein wza domain like"/>
    <property type="match status" value="2"/>
</dbReference>
<keyword evidence="5" id="KW-0762">Sugar transport</keyword>
<keyword evidence="13" id="KW-0998">Cell outer membrane</keyword>
<keyword evidence="6" id="KW-0812">Transmembrane</keyword>
<evidence type="ECO:0000256" key="8">
    <source>
        <dbReference type="ARBA" id="ARBA00023047"/>
    </source>
</evidence>
<keyword evidence="8" id="KW-0625">Polysaccharide transport</keyword>
<evidence type="ECO:0000313" key="18">
    <source>
        <dbReference type="EMBL" id="UZP74300.1"/>
    </source>
</evidence>
<evidence type="ECO:0000256" key="11">
    <source>
        <dbReference type="ARBA" id="ARBA00023136"/>
    </source>
</evidence>
<dbReference type="NCBIfam" id="NF011658">
    <property type="entry name" value="PRK15078.1"/>
    <property type="match status" value="1"/>
</dbReference>
<evidence type="ECO:0000256" key="4">
    <source>
        <dbReference type="ARBA" id="ARBA00022452"/>
    </source>
</evidence>
<evidence type="ECO:0000256" key="14">
    <source>
        <dbReference type="ARBA" id="ARBA00023288"/>
    </source>
</evidence>
<keyword evidence="19" id="KW-1185">Reference proteome</keyword>
<dbReference type="InterPro" id="IPR040716">
    <property type="entry name" value="Wza_C"/>
</dbReference>
<keyword evidence="12" id="KW-0564">Palmitate</keyword>
<evidence type="ECO:0000259" key="17">
    <source>
        <dbReference type="Pfam" id="PF22461"/>
    </source>
</evidence>
<keyword evidence="14" id="KW-0449">Lipoprotein</keyword>
<keyword evidence="9" id="KW-0406">Ion transport</keyword>
<gene>
    <name evidence="18" type="ORF">E0F26_05865</name>
</gene>
<keyword evidence="10" id="KW-0626">Porin</keyword>
<feature type="domain" description="Polysaccharide export protein N-terminal" evidence="15">
    <location>
        <begin position="116"/>
        <end position="200"/>
    </location>
</feature>
<name>A0ABY6Q6Y2_9GAMM</name>
<dbReference type="Pfam" id="PF02563">
    <property type="entry name" value="Poly_export"/>
    <property type="match status" value="1"/>
</dbReference>
<keyword evidence="4" id="KW-1134">Transmembrane beta strand</keyword>
<dbReference type="Gene3D" id="3.30.1950.10">
    <property type="entry name" value="wza like domain"/>
    <property type="match status" value="1"/>
</dbReference>
<evidence type="ECO:0000256" key="7">
    <source>
        <dbReference type="ARBA" id="ARBA00022729"/>
    </source>
</evidence>
<dbReference type="PANTHER" id="PTHR33619">
    <property type="entry name" value="POLYSACCHARIDE EXPORT PROTEIN GFCE-RELATED"/>
    <property type="match status" value="1"/>
</dbReference>
<evidence type="ECO:0000256" key="9">
    <source>
        <dbReference type="ARBA" id="ARBA00023065"/>
    </source>
</evidence>
<keyword evidence="3" id="KW-0813">Transport</keyword>
<evidence type="ECO:0000256" key="5">
    <source>
        <dbReference type="ARBA" id="ARBA00022597"/>
    </source>
</evidence>
<keyword evidence="11" id="KW-0472">Membrane</keyword>
<evidence type="ECO:0000256" key="13">
    <source>
        <dbReference type="ARBA" id="ARBA00023237"/>
    </source>
</evidence>
<evidence type="ECO:0000256" key="10">
    <source>
        <dbReference type="ARBA" id="ARBA00023114"/>
    </source>
</evidence>
<evidence type="ECO:0000256" key="2">
    <source>
        <dbReference type="ARBA" id="ARBA00009450"/>
    </source>
</evidence>
<evidence type="ECO:0008006" key="20">
    <source>
        <dbReference type="Google" id="ProtNLM"/>
    </source>
</evidence>
<reference evidence="18 19" key="1">
    <citation type="submission" date="2019-02" db="EMBL/GenBank/DDBJ databases">
        <title>Halieaceae_genomes.</title>
        <authorList>
            <person name="Li S.-H."/>
        </authorList>
    </citation>
    <scope>NUCLEOTIDE SEQUENCE [LARGE SCALE GENOMIC DNA]</scope>
    <source>
        <strain evidence="18 19">JH123</strain>
    </source>
</reference>
<evidence type="ECO:0000256" key="6">
    <source>
        <dbReference type="ARBA" id="ARBA00022692"/>
    </source>
</evidence>
<dbReference type="Pfam" id="PF22461">
    <property type="entry name" value="SLBB_2"/>
    <property type="match status" value="2"/>
</dbReference>
<dbReference type="Proteomes" id="UP001317963">
    <property type="component" value="Chromosome"/>
</dbReference>
<comment type="subcellular location">
    <subcellularLocation>
        <location evidence="1">Cell outer membrane</location>
        <topology evidence="1">Multi-pass membrane protein</topology>
    </subcellularLocation>
</comment>
<proteinExistence type="inferred from homology"/>
<keyword evidence="7" id="KW-0732">Signal</keyword>
<feature type="domain" description="SLBB" evidence="17">
    <location>
        <begin position="206"/>
        <end position="284"/>
    </location>
</feature>
<dbReference type="InterPro" id="IPR003715">
    <property type="entry name" value="Poly_export_N"/>
</dbReference>
<evidence type="ECO:0000259" key="15">
    <source>
        <dbReference type="Pfam" id="PF02563"/>
    </source>
</evidence>
<evidence type="ECO:0000256" key="3">
    <source>
        <dbReference type="ARBA" id="ARBA00022448"/>
    </source>
</evidence>
<dbReference type="EMBL" id="CP036501">
    <property type="protein sequence ID" value="UZP74300.1"/>
    <property type="molecule type" value="Genomic_DNA"/>
</dbReference>
<dbReference type="InterPro" id="IPR049712">
    <property type="entry name" value="Poly_export"/>
</dbReference>
<feature type="domain" description="SLBB" evidence="17">
    <location>
        <begin position="291"/>
        <end position="374"/>
    </location>
</feature>
<dbReference type="Pfam" id="PF18412">
    <property type="entry name" value="Wza_C"/>
    <property type="match status" value="1"/>
</dbReference>
<feature type="domain" description="Outer-membrane lipoprotein Wza C-terminal" evidence="16">
    <location>
        <begin position="377"/>
        <end position="396"/>
    </location>
</feature>
<dbReference type="PANTHER" id="PTHR33619:SF3">
    <property type="entry name" value="POLYSACCHARIDE EXPORT PROTEIN GFCE-RELATED"/>
    <property type="match status" value="1"/>
</dbReference>
<protein>
    <recommendedName>
        <fullName evidence="20">Polysaccharide export outer membrane protein</fullName>
    </recommendedName>
</protein>
<accession>A0ABY6Q6Y2</accession>
<evidence type="ECO:0000256" key="1">
    <source>
        <dbReference type="ARBA" id="ARBA00004571"/>
    </source>
</evidence>
<sequence length="404" mass="44408">MPILFVVAERQTGDNINGWTQLIKLWGPKVVKTFKAEYLKLTWGALILSALSTGCTVIPGSGMSSEVFAWPSAKVDSPALAVSRIKITPAMLSGSNTSQRPTPVVNSLLVEDDLSRPYQYRMGVGDVLSIIVWDHPELTAPFGSFNNAREQGNVVRDDGTIYYPFVGSVLAKGRTVAELRTELAQKLANFIESPQLEVRIAEYRSQRFFMAGSVTTPGTYPITDVPIKLVEAINLAGGLTDNADLFDVRLTRGDTTAVTPLYNILYEGDLTANVRLQHGDVVHVAPNELRQVFVLGEVVQPQTLPMTNRPLSLTQALSNAGGIQEARADGRGVYVIRRSEYDGVVDIFQLDVSEAWALALGDQFMLQQRDVVYVTAAPITRWNRWVSNVLPSLQGLFNIDRLGQ</sequence>
<evidence type="ECO:0000256" key="12">
    <source>
        <dbReference type="ARBA" id="ARBA00023139"/>
    </source>
</evidence>
<comment type="similarity">
    <text evidence="2">Belongs to the BexD/CtrA/VexA family.</text>
</comment>
<dbReference type="InterPro" id="IPR054765">
    <property type="entry name" value="SLBB_dom"/>
</dbReference>
<organism evidence="18 19">
    <name type="scientific">Candidatus Paraluminiphilus aquimaris</name>
    <dbReference type="NCBI Taxonomy" id="2518994"/>
    <lineage>
        <taxon>Bacteria</taxon>
        <taxon>Pseudomonadati</taxon>
        <taxon>Pseudomonadota</taxon>
        <taxon>Gammaproteobacteria</taxon>
        <taxon>Cellvibrionales</taxon>
        <taxon>Halieaceae</taxon>
        <taxon>Candidatus Paraluminiphilus</taxon>
    </lineage>
</organism>
<dbReference type="RefSeq" id="WP_279243114.1">
    <property type="nucleotide sequence ID" value="NZ_CP036501.1"/>
</dbReference>
<evidence type="ECO:0000313" key="19">
    <source>
        <dbReference type="Proteomes" id="UP001317963"/>
    </source>
</evidence>
<evidence type="ECO:0000259" key="16">
    <source>
        <dbReference type="Pfam" id="PF18412"/>
    </source>
</evidence>